<feature type="region of interest" description="Disordered" evidence="10">
    <location>
        <begin position="510"/>
        <end position="534"/>
    </location>
</feature>
<feature type="compositionally biased region" description="Low complexity" evidence="10">
    <location>
        <begin position="172"/>
        <end position="183"/>
    </location>
</feature>
<feature type="compositionally biased region" description="Basic and acidic residues" evidence="10">
    <location>
        <begin position="697"/>
        <end position="708"/>
    </location>
</feature>
<keyword evidence="6" id="KW-0804">Transcription</keyword>
<keyword evidence="13" id="KW-1185">Reference proteome</keyword>
<dbReference type="PANTHER" id="PTHR15201">
    <property type="entry name" value="CRSP70"/>
    <property type="match status" value="1"/>
</dbReference>
<evidence type="ECO:0000256" key="10">
    <source>
        <dbReference type="SAM" id="MobiDB-lite"/>
    </source>
</evidence>
<dbReference type="PROSITE" id="PS51319">
    <property type="entry name" value="TFIIS_N"/>
    <property type="match status" value="1"/>
</dbReference>
<proteinExistence type="inferred from homology"/>
<organism evidence="12 13">
    <name type="scientific">Blomia tropicalis</name>
    <name type="common">Mite</name>
    <dbReference type="NCBI Taxonomy" id="40697"/>
    <lineage>
        <taxon>Eukaryota</taxon>
        <taxon>Metazoa</taxon>
        <taxon>Ecdysozoa</taxon>
        <taxon>Arthropoda</taxon>
        <taxon>Chelicerata</taxon>
        <taxon>Arachnida</taxon>
        <taxon>Acari</taxon>
        <taxon>Acariformes</taxon>
        <taxon>Sarcoptiformes</taxon>
        <taxon>Astigmata</taxon>
        <taxon>Glycyphagoidea</taxon>
        <taxon>Echimyopodidae</taxon>
        <taxon>Blomia</taxon>
    </lineage>
</organism>
<dbReference type="SMART" id="SM00509">
    <property type="entry name" value="TFS2N"/>
    <property type="match status" value="1"/>
</dbReference>
<comment type="subcellular location">
    <subcellularLocation>
        <location evidence="1 9">Nucleus</location>
    </subcellularLocation>
</comment>
<protein>
    <recommendedName>
        <fullName evidence="3">Mediator of RNA polymerase II transcription subunit 26</fullName>
    </recommendedName>
    <alternativeName>
        <fullName evidence="8">Mediator complex subunit 26</fullName>
    </alternativeName>
</protein>
<feature type="compositionally biased region" description="Polar residues" evidence="10">
    <location>
        <begin position="510"/>
        <end position="527"/>
    </location>
</feature>
<dbReference type="Proteomes" id="UP001142055">
    <property type="component" value="Chromosome 1"/>
</dbReference>
<feature type="compositionally biased region" description="Basic and acidic residues" evidence="10">
    <location>
        <begin position="716"/>
        <end position="732"/>
    </location>
</feature>
<evidence type="ECO:0000256" key="8">
    <source>
        <dbReference type="ARBA" id="ARBA00031968"/>
    </source>
</evidence>
<feature type="compositionally biased region" description="Acidic residues" evidence="10">
    <location>
        <begin position="657"/>
        <end position="678"/>
    </location>
</feature>
<feature type="region of interest" description="Disordered" evidence="10">
    <location>
        <begin position="266"/>
        <end position="394"/>
    </location>
</feature>
<evidence type="ECO:0000313" key="13">
    <source>
        <dbReference type="Proteomes" id="UP001142055"/>
    </source>
</evidence>
<feature type="compositionally biased region" description="Basic and acidic residues" evidence="10">
    <location>
        <begin position="679"/>
        <end position="688"/>
    </location>
</feature>
<dbReference type="PANTHER" id="PTHR15201:SF1">
    <property type="entry name" value="MEDIATOR OF RNA POLYMERASE II TRANSCRIPTION SUBUNIT 26"/>
    <property type="match status" value="1"/>
</dbReference>
<feature type="compositionally biased region" description="Low complexity" evidence="10">
    <location>
        <begin position="288"/>
        <end position="304"/>
    </location>
</feature>
<dbReference type="OMA" id="DGVWHDF"/>
<feature type="region of interest" description="Disordered" evidence="10">
    <location>
        <begin position="127"/>
        <end position="150"/>
    </location>
</feature>
<feature type="compositionally biased region" description="Basic residues" evidence="10">
    <location>
        <begin position="375"/>
        <end position="385"/>
    </location>
</feature>
<dbReference type="GO" id="GO:0006357">
    <property type="term" value="P:regulation of transcription by RNA polymerase II"/>
    <property type="evidence" value="ECO:0007669"/>
    <property type="project" value="InterPro"/>
</dbReference>
<feature type="compositionally biased region" description="Polar residues" evidence="10">
    <location>
        <begin position="184"/>
        <end position="230"/>
    </location>
</feature>
<feature type="compositionally biased region" description="Low complexity" evidence="10">
    <location>
        <begin position="884"/>
        <end position="896"/>
    </location>
</feature>
<dbReference type="InterPro" id="IPR003617">
    <property type="entry name" value="TFIIS/CRSP70_N_sub"/>
</dbReference>
<gene>
    <name evidence="12" type="ORF">RDWZM_002948</name>
</gene>
<dbReference type="EMBL" id="JAPWDV010000001">
    <property type="protein sequence ID" value="KAJ6224403.1"/>
    <property type="molecule type" value="Genomic_DNA"/>
</dbReference>
<evidence type="ECO:0000256" key="3">
    <source>
        <dbReference type="ARBA" id="ARBA00019686"/>
    </source>
</evidence>
<dbReference type="GO" id="GO:0070847">
    <property type="term" value="C:core mediator complex"/>
    <property type="evidence" value="ECO:0007669"/>
    <property type="project" value="TreeGrafter"/>
</dbReference>
<dbReference type="GO" id="GO:0003712">
    <property type="term" value="F:transcription coregulator activity"/>
    <property type="evidence" value="ECO:0007669"/>
    <property type="project" value="TreeGrafter"/>
</dbReference>
<evidence type="ECO:0000256" key="1">
    <source>
        <dbReference type="ARBA" id="ARBA00004123"/>
    </source>
</evidence>
<evidence type="ECO:0000259" key="11">
    <source>
        <dbReference type="PROSITE" id="PS51319"/>
    </source>
</evidence>
<dbReference type="GO" id="GO:0010628">
    <property type="term" value="P:positive regulation of gene expression"/>
    <property type="evidence" value="ECO:0007669"/>
    <property type="project" value="TreeGrafter"/>
</dbReference>
<feature type="region of interest" description="Disordered" evidence="10">
    <location>
        <begin position="657"/>
        <end position="751"/>
    </location>
</feature>
<evidence type="ECO:0000256" key="7">
    <source>
        <dbReference type="ARBA" id="ARBA00023242"/>
    </source>
</evidence>
<dbReference type="AlphaFoldDB" id="A0A9Q0MDR5"/>
<keyword evidence="5" id="KW-0010">Activator</keyword>
<dbReference type="InterPro" id="IPR035441">
    <property type="entry name" value="TFIIS/LEDGF_dom_sf"/>
</dbReference>
<dbReference type="Pfam" id="PF08711">
    <property type="entry name" value="Med26"/>
    <property type="match status" value="1"/>
</dbReference>
<reference evidence="12" key="1">
    <citation type="submission" date="2022-12" db="EMBL/GenBank/DDBJ databases">
        <title>Genome assemblies of Blomia tropicalis.</title>
        <authorList>
            <person name="Cui Y."/>
        </authorList>
    </citation>
    <scope>NUCLEOTIDE SEQUENCE</scope>
    <source>
        <tissue evidence="12">Adult mites</tissue>
    </source>
</reference>
<dbReference type="InterPro" id="IPR042376">
    <property type="entry name" value="MED26"/>
</dbReference>
<dbReference type="GO" id="GO:0016592">
    <property type="term" value="C:mediator complex"/>
    <property type="evidence" value="ECO:0007669"/>
    <property type="project" value="InterPro"/>
</dbReference>
<accession>A0A9Q0MDR5</accession>
<keyword evidence="4" id="KW-0805">Transcription regulation</keyword>
<evidence type="ECO:0000256" key="5">
    <source>
        <dbReference type="ARBA" id="ARBA00023159"/>
    </source>
</evidence>
<feature type="region of interest" description="Disordered" evidence="10">
    <location>
        <begin position="165"/>
        <end position="230"/>
    </location>
</feature>
<sequence>MSERTEKVKDLDEVKRIISVLERTHVTREDLERTRLGKYINEFRRKTTDKDLAKRAKKLIKTWQSLTIVPSSNAIHSNSTTPNAALTSPFNLNSNAVQSPYSNLSNDSSSYAANNISSYAPGSGVVQNGVNGKGSSTTNNTNANGNNSHPALWRLRNQHVENSKTISGTNRSLSPSSSSQPLPTTGNQFRPQTASPRESSSLLNGHGIGSQSHNSHQYHPKSSSSTITCKSNLTSPVNTSIHISSSNGLSPNLRNSFKNILDKGTLSPSIYRRNQRTTPPTPFDGNNQSPSSSAASSQHCSPSAFSFVASGNSDSRDSTSFPLNRNSTYSNQPTPPDEDSNSSVFSNHSIDGPMPANPARSLLDDSITSLNNDSKRKRSTNRKRKTMEIENDSLRENLNSIKNSQGGRRLQSTQELVQKLKLGTSMTMNNNDHPVVKQQQHHFISLSASSSPHLPFKDDENGPRSKRTKTKLNGVYKNGFHHHDENTLGDFESAIFKSLPTSPTLISLRSKNNHSANTSPALISNPSFDGDDDDDIDEDDEQTFSSVGKITNQSDMIPSPIDGVSLDFVSVNNKQRKTSVNNVERDIMEIYAKLPQIRPEDVELRKVFKFDPDVPPPDDDDDGDLFDESNEVTVEGKVEDNVLNDDEYEIFEYNEEYETETDEEVEVTDDEDVVDDDNESKSNTKGMDDIASCVLNSKDDVDNNHREPNTTMGDIFKCDNNDPMTRDEENVKRGPMLTSNSVDDHDDQQSNQQSMMINDENRFENNDQNLRLYKIEDDDVQQSQSPDITNVSCDQYSNKDNDDDHTISCSNNNTVKNEVDQLQHKQIELDGLDLLYPEEEYLTDIDLLSSDKSVSNDPFFKIDDPNPIFVDLPIPSTNSETPISTPQETVSTTETTKSPEKCESLPSPPQQCSTMSQSNPPSISEPDSPMDTSNSSMDEQDDDKNSKDSTDSSNVDQLKDDDENSNVLIDDSNTKPKRTKRIVIRVMKKKFRKCFSRSKVKRSLVDRIAGEHWESVNGNYDKDGVWHDFGEMTSAYVLRGGENASNDDEDNVLHILPYVNYTW</sequence>
<keyword evidence="7 9" id="KW-0539">Nucleus</keyword>
<dbReference type="Gene3D" id="1.20.930.10">
    <property type="entry name" value="Conserved domain common to transcription factors TFIIS, elongin A, CRSP70"/>
    <property type="match status" value="1"/>
</dbReference>
<dbReference type="InterPro" id="IPR017923">
    <property type="entry name" value="TFIIS_N"/>
</dbReference>
<feature type="compositionally biased region" description="Polar residues" evidence="10">
    <location>
        <begin position="309"/>
        <end position="332"/>
    </location>
</feature>
<comment type="caution">
    <text evidence="12">The sequence shown here is derived from an EMBL/GenBank/DDBJ whole genome shotgun (WGS) entry which is preliminary data.</text>
</comment>
<feature type="compositionally biased region" description="Polar residues" evidence="10">
    <location>
        <begin position="910"/>
        <end position="922"/>
    </location>
</feature>
<name>A0A9Q0MDR5_BLOTA</name>
<evidence type="ECO:0000256" key="4">
    <source>
        <dbReference type="ARBA" id="ARBA00023015"/>
    </source>
</evidence>
<comment type="similarity">
    <text evidence="2">Belongs to the Mediator complex subunit 26 family.</text>
</comment>
<feature type="domain" description="TFIIS N-terminal" evidence="11">
    <location>
        <begin position="1"/>
        <end position="70"/>
    </location>
</feature>
<feature type="compositionally biased region" description="Low complexity" evidence="10">
    <location>
        <begin position="128"/>
        <end position="148"/>
    </location>
</feature>
<evidence type="ECO:0000256" key="6">
    <source>
        <dbReference type="ARBA" id="ARBA00023163"/>
    </source>
</evidence>
<feature type="region of interest" description="Disordered" evidence="10">
    <location>
        <begin position="449"/>
        <end position="470"/>
    </location>
</feature>
<feature type="region of interest" description="Disordered" evidence="10">
    <location>
        <begin position="871"/>
        <end position="974"/>
    </location>
</feature>
<evidence type="ECO:0000256" key="9">
    <source>
        <dbReference type="PROSITE-ProRule" id="PRU00649"/>
    </source>
</evidence>
<dbReference type="SUPFAM" id="SSF47676">
    <property type="entry name" value="Conserved domain common to transcription factors TFIIS, elongin A, CRSP70"/>
    <property type="match status" value="1"/>
</dbReference>
<evidence type="ECO:0000313" key="12">
    <source>
        <dbReference type="EMBL" id="KAJ6224403.1"/>
    </source>
</evidence>
<evidence type="ECO:0000256" key="2">
    <source>
        <dbReference type="ARBA" id="ARBA00009681"/>
    </source>
</evidence>